<feature type="compositionally biased region" description="Basic and acidic residues" evidence="1">
    <location>
        <begin position="59"/>
        <end position="74"/>
    </location>
</feature>
<feature type="region of interest" description="Disordered" evidence="1">
    <location>
        <begin position="23"/>
        <end position="74"/>
    </location>
</feature>
<evidence type="ECO:0000313" key="3">
    <source>
        <dbReference type="Proteomes" id="UP000314294"/>
    </source>
</evidence>
<evidence type="ECO:0000313" key="2">
    <source>
        <dbReference type="EMBL" id="TNN56200.1"/>
    </source>
</evidence>
<feature type="compositionally biased region" description="Polar residues" evidence="1">
    <location>
        <begin position="44"/>
        <end position="58"/>
    </location>
</feature>
<proteinExistence type="predicted"/>
<dbReference type="AlphaFoldDB" id="A0A4Z2GSH7"/>
<dbReference type="EMBL" id="SRLO01000434">
    <property type="protein sequence ID" value="TNN56200.1"/>
    <property type="molecule type" value="Genomic_DNA"/>
</dbReference>
<dbReference type="Proteomes" id="UP000314294">
    <property type="component" value="Unassembled WGS sequence"/>
</dbReference>
<accession>A0A4Z2GSH7</accession>
<organism evidence="2 3">
    <name type="scientific">Liparis tanakae</name>
    <name type="common">Tanaka's snailfish</name>
    <dbReference type="NCBI Taxonomy" id="230148"/>
    <lineage>
        <taxon>Eukaryota</taxon>
        <taxon>Metazoa</taxon>
        <taxon>Chordata</taxon>
        <taxon>Craniata</taxon>
        <taxon>Vertebrata</taxon>
        <taxon>Euteleostomi</taxon>
        <taxon>Actinopterygii</taxon>
        <taxon>Neopterygii</taxon>
        <taxon>Teleostei</taxon>
        <taxon>Neoteleostei</taxon>
        <taxon>Acanthomorphata</taxon>
        <taxon>Eupercaria</taxon>
        <taxon>Perciformes</taxon>
        <taxon>Cottioidei</taxon>
        <taxon>Cottales</taxon>
        <taxon>Liparidae</taxon>
        <taxon>Liparis</taxon>
    </lineage>
</organism>
<keyword evidence="3" id="KW-1185">Reference proteome</keyword>
<gene>
    <name evidence="2" type="ORF">EYF80_033576</name>
</gene>
<evidence type="ECO:0000256" key="1">
    <source>
        <dbReference type="SAM" id="MobiDB-lite"/>
    </source>
</evidence>
<comment type="caution">
    <text evidence="2">The sequence shown here is derived from an EMBL/GenBank/DDBJ whole genome shotgun (WGS) entry which is preliminary data.</text>
</comment>
<sequence length="74" mass="8184">MEPSRAQSPPPAVGGRLQRLERAYQKRGARVPVMRPSRPLSGGEESTPTQPPAKTQRYQQREGAEAGMEGRKLE</sequence>
<name>A0A4Z2GSH7_9TELE</name>
<reference evidence="2 3" key="1">
    <citation type="submission" date="2019-03" db="EMBL/GenBank/DDBJ databases">
        <title>First draft genome of Liparis tanakae, snailfish: a comprehensive survey of snailfish specific genes.</title>
        <authorList>
            <person name="Kim W."/>
            <person name="Song I."/>
            <person name="Jeong J.-H."/>
            <person name="Kim D."/>
            <person name="Kim S."/>
            <person name="Ryu S."/>
            <person name="Song J.Y."/>
            <person name="Lee S.K."/>
        </authorList>
    </citation>
    <scope>NUCLEOTIDE SEQUENCE [LARGE SCALE GENOMIC DNA]</scope>
    <source>
        <tissue evidence="2">Muscle</tissue>
    </source>
</reference>
<protein>
    <submittedName>
        <fullName evidence="2">Uncharacterized protein</fullName>
    </submittedName>
</protein>